<comment type="caution">
    <text evidence="3">The sequence shown here is derived from an EMBL/GenBank/DDBJ whole genome shotgun (WGS) entry which is preliminary data.</text>
</comment>
<dbReference type="OrthoDB" id="5402633at2759"/>
<dbReference type="Proteomes" id="UP000243081">
    <property type="component" value="Unassembled WGS sequence"/>
</dbReference>
<organism evidence="3 4">
    <name type="scientific">Cordyceps confragosa</name>
    <name type="common">Lecanicillium lecanii</name>
    <dbReference type="NCBI Taxonomy" id="2714763"/>
    <lineage>
        <taxon>Eukaryota</taxon>
        <taxon>Fungi</taxon>
        <taxon>Dikarya</taxon>
        <taxon>Ascomycota</taxon>
        <taxon>Pezizomycotina</taxon>
        <taxon>Sordariomycetes</taxon>
        <taxon>Hypocreomycetidae</taxon>
        <taxon>Hypocreales</taxon>
        <taxon>Cordycipitaceae</taxon>
        <taxon>Akanthomyces</taxon>
    </lineage>
</organism>
<gene>
    <name evidence="3" type="ORF">LLEC1_00940</name>
</gene>
<evidence type="ECO:0000313" key="3">
    <source>
        <dbReference type="EMBL" id="OAR02461.1"/>
    </source>
</evidence>
<evidence type="ECO:0000313" key="4">
    <source>
        <dbReference type="Proteomes" id="UP000243081"/>
    </source>
</evidence>
<feature type="transmembrane region" description="Helical" evidence="2">
    <location>
        <begin position="82"/>
        <end position="103"/>
    </location>
</feature>
<sequence length="416" mass="45404">MDGPPPAITPDPAYDRFDGNVTFFLADHNTTASVPMAALNAFNDETISVTMNYGAQLGACVVMFLVVLVLTPSAKLARASTLLHLAGLLLCAVRTGLLFSYYVAPFSHFFQVWGGDFSQIPRYYFDVSLAANTLALPLVVVIQAALSNQAWTMVAFWPRAARYAACALSALVVLLTVGTRLAFTIVQNHAIVTSVPPEFFFWGIHWTLIMGAVSIFWFCAVFNVKLVSHLVTNRGILPSTTLVNPMEVLIMTNGFLMIIPSIFAGLEWAKFTNFESGSLTLTSVILILPLGTLTAQRISSQGSQSYMAGEKFRKQQTQTRSAFGAASSHQANHAKPASVTFSSNGTTVTPQISAGSRPEVSLMDRPERMDPIDLELSRIDACRESSELSQGPEQRRRMQRDDLCNLTPSTFDDIVA</sequence>
<dbReference type="Gene3D" id="1.10.287.920">
    <property type="entry name" value="Pheromone alpha factor receptor"/>
    <property type="match status" value="1"/>
</dbReference>
<proteinExistence type="predicted"/>
<feature type="transmembrane region" description="Helical" evidence="2">
    <location>
        <begin position="163"/>
        <end position="183"/>
    </location>
</feature>
<protein>
    <recommendedName>
        <fullName evidence="5">Mating-type alpha-pheromone receptor PreB</fullName>
    </recommendedName>
</protein>
<dbReference type="CDD" id="cd14939">
    <property type="entry name" value="7tmD_STE2"/>
    <property type="match status" value="1"/>
</dbReference>
<evidence type="ECO:0000256" key="2">
    <source>
        <dbReference type="SAM" id="Phobius"/>
    </source>
</evidence>
<feature type="transmembrane region" description="Helical" evidence="2">
    <location>
        <begin position="203"/>
        <end position="227"/>
    </location>
</feature>
<dbReference type="InterPro" id="IPR027458">
    <property type="entry name" value="STE2_TM1-TM2_sf"/>
</dbReference>
<dbReference type="EMBL" id="LUKN01000674">
    <property type="protein sequence ID" value="OAR02461.1"/>
    <property type="molecule type" value="Genomic_DNA"/>
</dbReference>
<keyword evidence="2" id="KW-0472">Membrane</keyword>
<dbReference type="GO" id="GO:0004932">
    <property type="term" value="F:mating-type factor pheromone receptor activity"/>
    <property type="evidence" value="ECO:0007669"/>
    <property type="project" value="InterPro"/>
</dbReference>
<feature type="transmembrane region" description="Helical" evidence="2">
    <location>
        <begin position="123"/>
        <end position="142"/>
    </location>
</feature>
<feature type="transmembrane region" description="Helical" evidence="2">
    <location>
        <begin position="248"/>
        <end position="266"/>
    </location>
</feature>
<accession>A0A179ILG3</accession>
<keyword evidence="4" id="KW-1185">Reference proteome</keyword>
<dbReference type="GO" id="GO:0038038">
    <property type="term" value="C:G protein-coupled receptor homodimeric complex"/>
    <property type="evidence" value="ECO:0007669"/>
    <property type="project" value="TreeGrafter"/>
</dbReference>
<feature type="transmembrane region" description="Helical" evidence="2">
    <location>
        <begin position="53"/>
        <end position="70"/>
    </location>
</feature>
<dbReference type="Pfam" id="PF02116">
    <property type="entry name" value="STE2"/>
    <property type="match status" value="1"/>
</dbReference>
<dbReference type="OMA" id="VSICYFS"/>
<dbReference type="InterPro" id="IPR000366">
    <property type="entry name" value="GPCR_STE2"/>
</dbReference>
<feature type="region of interest" description="Disordered" evidence="1">
    <location>
        <begin position="317"/>
        <end position="366"/>
    </location>
</feature>
<dbReference type="PANTHER" id="PTHR28009">
    <property type="entry name" value="PHEROMONE ALPHA FACTOR RECEPTOR"/>
    <property type="match status" value="1"/>
</dbReference>
<feature type="compositionally biased region" description="Polar residues" evidence="1">
    <location>
        <begin position="317"/>
        <end position="331"/>
    </location>
</feature>
<evidence type="ECO:0000256" key="1">
    <source>
        <dbReference type="SAM" id="MobiDB-lite"/>
    </source>
</evidence>
<keyword evidence="2" id="KW-0812">Transmembrane</keyword>
<reference evidence="3 4" key="1">
    <citation type="submission" date="2016-03" db="EMBL/GenBank/DDBJ databases">
        <title>Fine-scale spatial genetic structure of a fungal parasite of coffee scale insects.</title>
        <authorList>
            <person name="Jackson D."/>
            <person name="Zemenick K.A."/>
            <person name="Malloure B."/>
            <person name="Quandt C.A."/>
            <person name="James T.Y."/>
        </authorList>
    </citation>
    <scope>NUCLEOTIDE SEQUENCE [LARGE SCALE GENOMIC DNA]</scope>
    <source>
        <strain evidence="3 4">UM487</strain>
    </source>
</reference>
<name>A0A179ILG3_CORDF</name>
<dbReference type="PRINTS" id="PR00250">
    <property type="entry name" value="GPCRSTE2"/>
</dbReference>
<keyword evidence="2" id="KW-1133">Transmembrane helix</keyword>
<dbReference type="GO" id="GO:0000750">
    <property type="term" value="P:pheromone-dependent signal transduction involved in conjugation with cellular fusion"/>
    <property type="evidence" value="ECO:0007669"/>
    <property type="project" value="TreeGrafter"/>
</dbReference>
<dbReference type="PANTHER" id="PTHR28009:SF1">
    <property type="entry name" value="PHEROMONE ALPHA FACTOR RECEPTOR"/>
    <property type="match status" value="1"/>
</dbReference>
<dbReference type="AlphaFoldDB" id="A0A179ILG3"/>
<feature type="compositionally biased region" description="Polar residues" evidence="1">
    <location>
        <begin position="339"/>
        <end position="354"/>
    </location>
</feature>
<evidence type="ECO:0008006" key="5">
    <source>
        <dbReference type="Google" id="ProtNLM"/>
    </source>
</evidence>